<evidence type="ECO:0000256" key="10">
    <source>
        <dbReference type="ARBA" id="ARBA00023277"/>
    </source>
</evidence>
<dbReference type="GO" id="GO:0030166">
    <property type="term" value="P:proteoglycan biosynthetic process"/>
    <property type="evidence" value="ECO:0000318"/>
    <property type="project" value="GO_Central"/>
</dbReference>
<keyword evidence="6" id="KW-1133">Transmembrane helix</keyword>
<dbReference type="Ensembl" id="ENSORLT00000032972.1">
    <property type="protein sequence ID" value="ENSORLP00000033028.1"/>
    <property type="gene ID" value="ENSORLG00000026845.1"/>
</dbReference>
<reference evidence="12" key="2">
    <citation type="submission" date="2025-08" db="UniProtKB">
        <authorList>
            <consortium name="Ensembl"/>
        </authorList>
    </citation>
    <scope>IDENTIFICATION</scope>
    <source>
        <strain evidence="12">Hd-rR</strain>
    </source>
</reference>
<evidence type="ECO:0000313" key="13">
    <source>
        <dbReference type="Proteomes" id="UP000001038"/>
    </source>
</evidence>
<dbReference type="GeneTree" id="ENSGT00940000156614"/>
<keyword evidence="5 11" id="KW-0735">Signal-anchor</keyword>
<dbReference type="GO" id="GO:0008146">
    <property type="term" value="F:sulfotransferase activity"/>
    <property type="evidence" value="ECO:0000318"/>
    <property type="project" value="GO_Central"/>
</dbReference>
<reference evidence="12" key="3">
    <citation type="submission" date="2025-09" db="UniProtKB">
        <authorList>
            <consortium name="Ensembl"/>
        </authorList>
    </citation>
    <scope>IDENTIFICATION</scope>
    <source>
        <strain evidence="12">Hd-rR</strain>
    </source>
</reference>
<proteinExistence type="inferred from homology"/>
<dbReference type="PANTHER" id="PTHR12137">
    <property type="entry name" value="CARBOHYDRATE SULFOTRANSFERASE"/>
    <property type="match status" value="1"/>
</dbReference>
<keyword evidence="13" id="KW-1185">Reference proteome</keyword>
<sequence>MPIPEALEIAKQRHLALSSRLKRYTRDNEARWINRLFATQPAKVYAQWQGQNSQADPPRLETEQYWKRILEKETAHNSNAQWLVSLRKEHSIPPRTESSDHHSGRYPRKSLRYEELDNSHMIHVYWLKKLTALHERLAAQMNQLLKEVTHPEWLTEGRTILIQKDPSKGAVPSNYRPITCFSTTWKLMPGIIATKINRHMDQYMSNTQKGIGRDSRGAKHQLLIDRTVVACTNWKRTLIALRQNEPYPDPIKVRLCINNKNYTKFLFVRDPFVRLISAYRDKMQHYDQYFYEGYIRVILQRYKNQKDVPVKYNGTKKTYLKPSFHNFVQYIVDPRSEKYAPFEPHWRQMHRLCHPCLVEYDFVGHQESLQEDAQQLLKILKLENAITFPPSYENIKAIRKDVSKLTEAQRGTMRKQTHQGVSIEDRRKLYKIYEKDFQLFDLYYI</sequence>
<organism evidence="12 13">
    <name type="scientific">Oryzias latipes</name>
    <name type="common">Japanese rice fish</name>
    <name type="synonym">Japanese killifish</name>
    <dbReference type="NCBI Taxonomy" id="8090"/>
    <lineage>
        <taxon>Eukaryota</taxon>
        <taxon>Metazoa</taxon>
        <taxon>Chordata</taxon>
        <taxon>Craniata</taxon>
        <taxon>Vertebrata</taxon>
        <taxon>Euteleostomi</taxon>
        <taxon>Actinopterygii</taxon>
        <taxon>Neopterygii</taxon>
        <taxon>Teleostei</taxon>
        <taxon>Neoteleostei</taxon>
        <taxon>Acanthomorphata</taxon>
        <taxon>Ovalentaria</taxon>
        <taxon>Atherinomorphae</taxon>
        <taxon>Beloniformes</taxon>
        <taxon>Adrianichthyidae</taxon>
        <taxon>Oryziinae</taxon>
        <taxon>Oryzias</taxon>
    </lineage>
</organism>
<name>A0A3B3HMT5_ORYLA</name>
<comment type="similarity">
    <text evidence="2 11">Belongs to the sulfotransferase 2 family.</text>
</comment>
<evidence type="ECO:0000256" key="3">
    <source>
        <dbReference type="ARBA" id="ARBA00022679"/>
    </source>
</evidence>
<evidence type="ECO:0000256" key="9">
    <source>
        <dbReference type="ARBA" id="ARBA00023180"/>
    </source>
</evidence>
<dbReference type="InterPro" id="IPR005331">
    <property type="entry name" value="Sulfotransferase"/>
</dbReference>
<dbReference type="InParanoid" id="A0A3B3HMT5"/>
<protein>
    <recommendedName>
        <fullName evidence="11">Carbohydrate sulfotransferase</fullName>
        <ecNumber evidence="11">2.8.2.-</ecNumber>
    </recommendedName>
</protein>
<evidence type="ECO:0000256" key="5">
    <source>
        <dbReference type="ARBA" id="ARBA00022968"/>
    </source>
</evidence>
<dbReference type="Pfam" id="PF03567">
    <property type="entry name" value="Sulfotransfer_2"/>
    <property type="match status" value="1"/>
</dbReference>
<accession>A0A3B3HMT5</accession>
<keyword evidence="10 11" id="KW-0119">Carbohydrate metabolism</keyword>
<keyword evidence="7 11" id="KW-0333">Golgi apparatus</keyword>
<evidence type="ECO:0000256" key="1">
    <source>
        <dbReference type="ARBA" id="ARBA00004323"/>
    </source>
</evidence>
<dbReference type="GO" id="GO:0000139">
    <property type="term" value="C:Golgi membrane"/>
    <property type="evidence" value="ECO:0007669"/>
    <property type="project" value="UniProtKB-SubCell"/>
</dbReference>
<evidence type="ECO:0000256" key="11">
    <source>
        <dbReference type="RuleBase" id="RU364020"/>
    </source>
</evidence>
<reference evidence="12 13" key="1">
    <citation type="journal article" date="2007" name="Nature">
        <title>The medaka draft genome and insights into vertebrate genome evolution.</title>
        <authorList>
            <person name="Kasahara M."/>
            <person name="Naruse K."/>
            <person name="Sasaki S."/>
            <person name="Nakatani Y."/>
            <person name="Qu W."/>
            <person name="Ahsan B."/>
            <person name="Yamada T."/>
            <person name="Nagayasu Y."/>
            <person name="Doi K."/>
            <person name="Kasai Y."/>
            <person name="Jindo T."/>
            <person name="Kobayashi D."/>
            <person name="Shimada A."/>
            <person name="Toyoda A."/>
            <person name="Kuroki Y."/>
            <person name="Fujiyama A."/>
            <person name="Sasaki T."/>
            <person name="Shimizu A."/>
            <person name="Asakawa S."/>
            <person name="Shimizu N."/>
            <person name="Hashimoto S."/>
            <person name="Yang J."/>
            <person name="Lee Y."/>
            <person name="Matsushima K."/>
            <person name="Sugano S."/>
            <person name="Sakaizumi M."/>
            <person name="Narita T."/>
            <person name="Ohishi K."/>
            <person name="Haga S."/>
            <person name="Ohta F."/>
            <person name="Nomoto H."/>
            <person name="Nogata K."/>
            <person name="Morishita T."/>
            <person name="Endo T."/>
            <person name="Shin-I T."/>
            <person name="Takeda H."/>
            <person name="Morishita S."/>
            <person name="Kohara Y."/>
        </authorList>
    </citation>
    <scope>NUCLEOTIDE SEQUENCE [LARGE SCALE GENOMIC DNA]</scope>
    <source>
        <strain evidence="12 13">Hd-rR</strain>
    </source>
</reference>
<evidence type="ECO:0000256" key="7">
    <source>
        <dbReference type="ARBA" id="ARBA00023034"/>
    </source>
</evidence>
<evidence type="ECO:0000256" key="4">
    <source>
        <dbReference type="ARBA" id="ARBA00022692"/>
    </source>
</evidence>
<dbReference type="GO" id="GO:0016051">
    <property type="term" value="P:carbohydrate biosynthetic process"/>
    <property type="evidence" value="ECO:0007669"/>
    <property type="project" value="InterPro"/>
</dbReference>
<dbReference type="PANTHER" id="PTHR12137:SF4">
    <property type="entry name" value="CARBOHYDRATE SULFOTRANSFERASE 12"/>
    <property type="match status" value="1"/>
</dbReference>
<evidence type="ECO:0000256" key="8">
    <source>
        <dbReference type="ARBA" id="ARBA00023136"/>
    </source>
</evidence>
<keyword evidence="4" id="KW-0812">Transmembrane</keyword>
<dbReference type="AlphaFoldDB" id="A0A3B3HMT5"/>
<evidence type="ECO:0000313" key="12">
    <source>
        <dbReference type="Ensembl" id="ENSORLP00000033028.1"/>
    </source>
</evidence>
<dbReference type="InterPro" id="IPR018011">
    <property type="entry name" value="Carb_sulfotrans_8-10"/>
</dbReference>
<comment type="subcellular location">
    <subcellularLocation>
        <location evidence="1 11">Golgi apparatus membrane</location>
        <topology evidence="1 11">Single-pass type II membrane protein</topology>
    </subcellularLocation>
</comment>
<evidence type="ECO:0000256" key="2">
    <source>
        <dbReference type="ARBA" id="ARBA00006339"/>
    </source>
</evidence>
<dbReference type="EC" id="2.8.2.-" evidence="11"/>
<dbReference type="Bgee" id="ENSORLG00000026845">
    <property type="expression patterns" value="Expressed in muscle tissue"/>
</dbReference>
<keyword evidence="9 11" id="KW-0325">Glycoprotein</keyword>
<keyword evidence="3 11" id="KW-0808">Transferase</keyword>
<evidence type="ECO:0000256" key="6">
    <source>
        <dbReference type="ARBA" id="ARBA00022989"/>
    </source>
</evidence>
<keyword evidence="8" id="KW-0472">Membrane</keyword>
<dbReference type="Proteomes" id="UP000001038">
    <property type="component" value="Chromosome 18"/>
</dbReference>